<feature type="domain" description="GH29D-like beta-sandwich" evidence="3">
    <location>
        <begin position="73"/>
        <end position="140"/>
    </location>
</feature>
<evidence type="ECO:0000259" key="2">
    <source>
        <dbReference type="Pfam" id="PF07603"/>
    </source>
</evidence>
<evidence type="ECO:0000259" key="3">
    <source>
        <dbReference type="Pfam" id="PF13290"/>
    </source>
</evidence>
<feature type="domain" description="Lcl C-terminal" evidence="2">
    <location>
        <begin position="334"/>
        <end position="461"/>
    </location>
</feature>
<dbReference type="EMBL" id="RQFP01000001">
    <property type="protein sequence ID" value="TGK95289.1"/>
    <property type="molecule type" value="Genomic_DNA"/>
</dbReference>
<evidence type="ECO:0000313" key="5">
    <source>
        <dbReference type="Proteomes" id="UP000297891"/>
    </source>
</evidence>
<dbReference type="PANTHER" id="PTHR35812:SF1">
    <property type="entry name" value="LIPOPROTEIN"/>
    <property type="match status" value="1"/>
</dbReference>
<feature type="domain" description="Lcl C-terminal" evidence="2">
    <location>
        <begin position="189"/>
        <end position="317"/>
    </location>
</feature>
<dbReference type="InterPro" id="IPR011460">
    <property type="entry name" value="Lcl_C"/>
</dbReference>
<sequence>MQQSRYLVFFVRTLFFLCVAIFYTNCNQADLENQCDPNFKGYYETILFKILSGNTSKHCAVNLNQVLPPFFSPAPGHYNEPHFISISTITPGATIYITTDGSDPTDASTLYATPSSIWRLAGQRIRAIAIKPGMDHSPIVEGTYSLLPLKTGQTAIYSSGDDGSFGSGISTNYTGPSANATYPNDYISLDQSTGIIWKTCSQGLEGPTCAINSPGLTTGGITVLTTSCNALNSLNSGNGYAGYNTWRLPTMKELLTTNDASKTSLTIIDPTTLPSTANFAYWASTPYPPNTDRWYLDYSAGNSYATINTNGYYGRCVASLPPIETFSFTDHGDGTVKDNSTGLTWQKCSYGQNNDSTCSGGATPTSWATALTYCSSLSLGSKSWKLPNRNELVSLYDFTKATGPTIDQVTFPNTVSSASGYYWTSTTYAATSNAWYINFTTTFNSIYEGHPKNNSLYVRCVSY</sequence>
<evidence type="ECO:0000256" key="1">
    <source>
        <dbReference type="SAM" id="Phobius"/>
    </source>
</evidence>
<reference evidence="4" key="1">
    <citation type="journal article" date="2019" name="PLoS Negl. Trop. Dis.">
        <title>Revisiting the worldwide diversity of Leptospira species in the environment.</title>
        <authorList>
            <person name="Vincent A.T."/>
            <person name="Schiettekatte O."/>
            <person name="Bourhy P."/>
            <person name="Veyrier F.J."/>
            <person name="Picardeau M."/>
        </authorList>
    </citation>
    <scope>NUCLEOTIDE SEQUENCE [LARGE SCALE GENOMIC DNA]</scope>
    <source>
        <strain evidence="4">201800277</strain>
    </source>
</reference>
<organism evidence="4 5">
    <name type="scientific">Leptospira brenneri</name>
    <dbReference type="NCBI Taxonomy" id="2023182"/>
    <lineage>
        <taxon>Bacteria</taxon>
        <taxon>Pseudomonadati</taxon>
        <taxon>Spirochaetota</taxon>
        <taxon>Spirochaetia</taxon>
        <taxon>Leptospirales</taxon>
        <taxon>Leptospiraceae</taxon>
        <taxon>Leptospira</taxon>
    </lineage>
</organism>
<proteinExistence type="predicted"/>
<feature type="transmembrane region" description="Helical" evidence="1">
    <location>
        <begin position="7"/>
        <end position="24"/>
    </location>
</feature>
<dbReference type="RefSeq" id="WP_100791003.1">
    <property type="nucleotide sequence ID" value="NZ_NPDQ01000005.1"/>
</dbReference>
<dbReference type="InterPro" id="IPR059177">
    <property type="entry name" value="GH29D-like_dom"/>
</dbReference>
<keyword evidence="5" id="KW-1185">Reference proteome</keyword>
<dbReference type="AlphaFoldDB" id="A0A2M9Y051"/>
<keyword evidence="1" id="KW-0472">Membrane</keyword>
<dbReference type="OrthoDB" id="341917at2"/>
<dbReference type="PANTHER" id="PTHR35812">
    <property type="entry name" value="LIPOPROTEIN"/>
    <property type="match status" value="1"/>
</dbReference>
<keyword evidence="1" id="KW-0812">Transmembrane</keyword>
<dbReference type="Pfam" id="PF07603">
    <property type="entry name" value="Lcl_C"/>
    <property type="match status" value="2"/>
</dbReference>
<protein>
    <submittedName>
        <fullName evidence="4">DUF1566 domain-containing protein</fullName>
    </submittedName>
</protein>
<comment type="caution">
    <text evidence="4">The sequence shown here is derived from an EMBL/GenBank/DDBJ whole genome shotgun (WGS) entry which is preliminary data.</text>
</comment>
<dbReference type="Pfam" id="PF13290">
    <property type="entry name" value="CHB_HEX_C_1"/>
    <property type="match status" value="1"/>
</dbReference>
<accession>A0A2M9Y051</accession>
<keyword evidence="1" id="KW-1133">Transmembrane helix</keyword>
<name>A0A2M9Y051_9LEPT</name>
<evidence type="ECO:0000313" key="4">
    <source>
        <dbReference type="EMBL" id="TGK95289.1"/>
    </source>
</evidence>
<dbReference type="Proteomes" id="UP000297891">
    <property type="component" value="Unassembled WGS sequence"/>
</dbReference>
<gene>
    <name evidence="4" type="ORF">EHQ30_01200</name>
</gene>